<name>A0A2A2H7D6_METBR</name>
<dbReference type="EMBL" id="LMVM01000008">
    <property type="protein sequence ID" value="PAV05322.1"/>
    <property type="molecule type" value="Genomic_DNA"/>
</dbReference>
<organism evidence="1 2">
    <name type="scientific">Methanobacterium bryantii</name>
    <dbReference type="NCBI Taxonomy" id="2161"/>
    <lineage>
        <taxon>Archaea</taxon>
        <taxon>Methanobacteriati</taxon>
        <taxon>Methanobacteriota</taxon>
        <taxon>Methanomada group</taxon>
        <taxon>Methanobacteria</taxon>
        <taxon>Methanobacteriales</taxon>
        <taxon>Methanobacteriaceae</taxon>
        <taxon>Methanobacterium</taxon>
    </lineage>
</organism>
<keyword evidence="2" id="KW-1185">Reference proteome</keyword>
<gene>
    <name evidence="1" type="ORF">ASJ80_09940</name>
</gene>
<evidence type="ECO:0000313" key="2">
    <source>
        <dbReference type="Proteomes" id="UP000217784"/>
    </source>
</evidence>
<accession>A0A2A2H7D6</accession>
<evidence type="ECO:0000313" key="1">
    <source>
        <dbReference type="EMBL" id="PAV05322.1"/>
    </source>
</evidence>
<comment type="caution">
    <text evidence="1">The sequence shown here is derived from an EMBL/GenBank/DDBJ whole genome shotgun (WGS) entry which is preliminary data.</text>
</comment>
<reference evidence="1 2" key="1">
    <citation type="journal article" date="2017" name="BMC Genomics">
        <title>Genomic analysis of methanogenic archaea reveals a shift towards energy conservation.</title>
        <authorList>
            <person name="Gilmore S.P."/>
            <person name="Henske J.K."/>
            <person name="Sexton J.A."/>
            <person name="Solomon K.V."/>
            <person name="Seppala S."/>
            <person name="Yoo J.I."/>
            <person name="Huyett L.M."/>
            <person name="Pressman A."/>
            <person name="Cogan J.Z."/>
            <person name="Kivenson V."/>
            <person name="Peng X."/>
            <person name="Tan Y."/>
            <person name="Valentine D.L."/>
            <person name="O'Malley M.A."/>
        </authorList>
    </citation>
    <scope>NUCLEOTIDE SEQUENCE [LARGE SCALE GENOMIC DNA]</scope>
    <source>
        <strain evidence="1 2">M.o.H.</strain>
    </source>
</reference>
<dbReference type="Proteomes" id="UP000217784">
    <property type="component" value="Unassembled WGS sequence"/>
</dbReference>
<proteinExistence type="predicted"/>
<protein>
    <submittedName>
        <fullName evidence="1">Uncharacterized protein</fullName>
    </submittedName>
</protein>
<dbReference type="AlphaFoldDB" id="A0A2A2H7D6"/>
<sequence>MFVACKIFDFAVQETLKPEGFGTRIEDSYASFFQFQKPVKSLITPQTPSVCWLRFLKAEGFCEHVKKKFPIFYCHKIPQNSKNFGACKNSLNFYGCGITFRKHQKP</sequence>